<dbReference type="InterPro" id="IPR005366">
    <property type="entry name" value="EMC8/9"/>
</dbReference>
<dbReference type="OMA" id="PHCAING"/>
<gene>
    <name evidence="3" type="ORF">L798_08462</name>
</gene>
<comment type="similarity">
    <text evidence="1">Belongs to the EMC8/EMC9 family.</text>
</comment>
<dbReference type="FunCoup" id="A0A067R5J6">
    <property type="interactions" value="1716"/>
</dbReference>
<dbReference type="eggNOG" id="KOG3289">
    <property type="taxonomic scope" value="Eukaryota"/>
</dbReference>
<proteinExistence type="inferred from homology"/>
<evidence type="ECO:0000313" key="4">
    <source>
        <dbReference type="Proteomes" id="UP000027135"/>
    </source>
</evidence>
<reference evidence="3 4" key="1">
    <citation type="journal article" date="2014" name="Nat. Commun.">
        <title>Molecular traces of alternative social organization in a termite genome.</title>
        <authorList>
            <person name="Terrapon N."/>
            <person name="Li C."/>
            <person name="Robertson H.M."/>
            <person name="Ji L."/>
            <person name="Meng X."/>
            <person name="Booth W."/>
            <person name="Chen Z."/>
            <person name="Childers C.P."/>
            <person name="Glastad K.M."/>
            <person name="Gokhale K."/>
            <person name="Gowin J."/>
            <person name="Gronenberg W."/>
            <person name="Hermansen R.A."/>
            <person name="Hu H."/>
            <person name="Hunt B.G."/>
            <person name="Huylmans A.K."/>
            <person name="Khalil S.M."/>
            <person name="Mitchell R.D."/>
            <person name="Munoz-Torres M.C."/>
            <person name="Mustard J.A."/>
            <person name="Pan H."/>
            <person name="Reese J.T."/>
            <person name="Scharf M.E."/>
            <person name="Sun F."/>
            <person name="Vogel H."/>
            <person name="Xiao J."/>
            <person name="Yang W."/>
            <person name="Yang Z."/>
            <person name="Yang Z."/>
            <person name="Zhou J."/>
            <person name="Zhu J."/>
            <person name="Brent C.S."/>
            <person name="Elsik C.G."/>
            <person name="Goodisman M.A."/>
            <person name="Liberles D.A."/>
            <person name="Roe R.M."/>
            <person name="Vargo E.L."/>
            <person name="Vilcinskas A."/>
            <person name="Wang J."/>
            <person name="Bornberg-Bauer E."/>
            <person name="Korb J."/>
            <person name="Zhang G."/>
            <person name="Liebig J."/>
        </authorList>
    </citation>
    <scope>NUCLEOTIDE SEQUENCE [LARGE SCALE GENOMIC DNA]</scope>
    <source>
        <tissue evidence="3">Whole organism</tissue>
    </source>
</reference>
<dbReference type="InterPro" id="IPR037518">
    <property type="entry name" value="MPN"/>
</dbReference>
<evidence type="ECO:0000313" key="3">
    <source>
        <dbReference type="EMBL" id="KDR17552.1"/>
    </source>
</evidence>
<dbReference type="STRING" id="136037.A0A067R5J6"/>
<evidence type="ECO:0000259" key="2">
    <source>
        <dbReference type="PROSITE" id="PS50249"/>
    </source>
</evidence>
<dbReference type="GO" id="GO:0072546">
    <property type="term" value="C:EMC complex"/>
    <property type="evidence" value="ECO:0007669"/>
    <property type="project" value="InterPro"/>
</dbReference>
<dbReference type="OrthoDB" id="194468at2759"/>
<name>A0A067R5J6_ZOONE</name>
<dbReference type="InParanoid" id="A0A067R5J6"/>
<dbReference type="Pfam" id="PF03665">
    <property type="entry name" value="UPF0172"/>
    <property type="match status" value="1"/>
</dbReference>
<dbReference type="PANTHER" id="PTHR12941">
    <property type="entry name" value="ER MEMBRANE PROTEIN COMPLEX"/>
    <property type="match status" value="1"/>
</dbReference>
<accession>A0A067R5J6</accession>
<evidence type="ECO:0000256" key="1">
    <source>
        <dbReference type="ARBA" id="ARBA00007461"/>
    </source>
</evidence>
<dbReference type="Proteomes" id="UP000027135">
    <property type="component" value="Unassembled WGS sequence"/>
</dbReference>
<feature type="domain" description="MPN" evidence="2">
    <location>
        <begin position="4"/>
        <end position="141"/>
    </location>
</feature>
<dbReference type="EMBL" id="KK852729">
    <property type="protein sequence ID" value="KDR17552.1"/>
    <property type="molecule type" value="Genomic_DNA"/>
</dbReference>
<dbReference type="CDD" id="cd08060">
    <property type="entry name" value="MPN_UPF0172"/>
    <property type="match status" value="1"/>
</dbReference>
<organism evidence="3 4">
    <name type="scientific">Zootermopsis nevadensis</name>
    <name type="common">Dampwood termite</name>
    <dbReference type="NCBI Taxonomy" id="136037"/>
    <lineage>
        <taxon>Eukaryota</taxon>
        <taxon>Metazoa</taxon>
        <taxon>Ecdysozoa</taxon>
        <taxon>Arthropoda</taxon>
        <taxon>Hexapoda</taxon>
        <taxon>Insecta</taxon>
        <taxon>Pterygota</taxon>
        <taxon>Neoptera</taxon>
        <taxon>Polyneoptera</taxon>
        <taxon>Dictyoptera</taxon>
        <taxon>Blattodea</taxon>
        <taxon>Blattoidea</taxon>
        <taxon>Termitoidae</taxon>
        <taxon>Termopsidae</taxon>
        <taxon>Zootermopsis</taxon>
    </lineage>
</organism>
<protein>
    <submittedName>
        <fullName evidence="3">Neighbor of COX4</fullName>
    </submittedName>
</protein>
<keyword evidence="4" id="KW-1185">Reference proteome</keyword>
<dbReference type="PANTHER" id="PTHR12941:SF10">
    <property type="entry name" value="ER MEMBRANE PROTEIN COMPLEX SUBUNIT 8_9 HOMOLOG"/>
    <property type="match status" value="1"/>
</dbReference>
<dbReference type="AlphaFoldDB" id="A0A067R5J6"/>
<dbReference type="PROSITE" id="PS50249">
    <property type="entry name" value="MPN"/>
    <property type="match status" value="1"/>
</dbReference>
<sequence length="206" mass="23162">MADVRFSARAYCKMILHATKYPHCAINGILLAEEQKSKDDEKGRCLFICDAVPLFHICLHVTPMAEIALTQIDHMASTSGLVLAGYYLANENIKDLSYEKCGQRIADKIAENFSSACLVVIDNRRLTLNMENVALCVSQFVDGRWKSKEKSSITLDSKAQSVAASLLQKRVYEQLVDFDNHLDDLSQDWRNLNLNQEVEEEMGTVG</sequence>